<dbReference type="EMBL" id="GBRH01268182">
    <property type="protein sequence ID" value="JAD29713.1"/>
    <property type="molecule type" value="Transcribed_RNA"/>
</dbReference>
<name>A0A0A8YWD6_ARUDO</name>
<sequence>MLLVNARVYNGRSFRASGRINCPEELTDAQYFR</sequence>
<reference evidence="1" key="1">
    <citation type="submission" date="2014-09" db="EMBL/GenBank/DDBJ databases">
        <authorList>
            <person name="Magalhaes I.L.F."/>
            <person name="Oliveira U."/>
            <person name="Santos F.R."/>
            <person name="Vidigal T.H.D.A."/>
            <person name="Brescovit A.D."/>
            <person name="Santos A.J."/>
        </authorList>
    </citation>
    <scope>NUCLEOTIDE SEQUENCE</scope>
    <source>
        <tissue evidence="1">Shoot tissue taken approximately 20 cm above the soil surface</tissue>
    </source>
</reference>
<accession>A0A0A8YWD6</accession>
<organism evidence="1">
    <name type="scientific">Arundo donax</name>
    <name type="common">Giant reed</name>
    <name type="synonym">Donax arundinaceus</name>
    <dbReference type="NCBI Taxonomy" id="35708"/>
    <lineage>
        <taxon>Eukaryota</taxon>
        <taxon>Viridiplantae</taxon>
        <taxon>Streptophyta</taxon>
        <taxon>Embryophyta</taxon>
        <taxon>Tracheophyta</taxon>
        <taxon>Spermatophyta</taxon>
        <taxon>Magnoliopsida</taxon>
        <taxon>Liliopsida</taxon>
        <taxon>Poales</taxon>
        <taxon>Poaceae</taxon>
        <taxon>PACMAD clade</taxon>
        <taxon>Arundinoideae</taxon>
        <taxon>Arundineae</taxon>
        <taxon>Arundo</taxon>
    </lineage>
</organism>
<reference evidence="1" key="2">
    <citation type="journal article" date="2015" name="Data Brief">
        <title>Shoot transcriptome of the giant reed, Arundo donax.</title>
        <authorList>
            <person name="Barrero R.A."/>
            <person name="Guerrero F.D."/>
            <person name="Moolhuijzen P."/>
            <person name="Goolsby J.A."/>
            <person name="Tidwell J."/>
            <person name="Bellgard S.E."/>
            <person name="Bellgard M.I."/>
        </authorList>
    </citation>
    <scope>NUCLEOTIDE SEQUENCE</scope>
    <source>
        <tissue evidence="1">Shoot tissue taken approximately 20 cm above the soil surface</tissue>
    </source>
</reference>
<evidence type="ECO:0000313" key="1">
    <source>
        <dbReference type="EMBL" id="JAD29713.1"/>
    </source>
</evidence>
<proteinExistence type="predicted"/>
<protein>
    <submittedName>
        <fullName evidence="1">Uncharacterized protein</fullName>
    </submittedName>
</protein>
<dbReference type="AlphaFoldDB" id="A0A0A8YWD6"/>